<organism evidence="13 14">
    <name type="scientific">Taphrina deformans (strain PYCC 5710 / ATCC 11124 / CBS 356.35 / IMI 108563 / JCM 9778 / NBRC 8474)</name>
    <name type="common">Peach leaf curl fungus</name>
    <name type="synonym">Lalaria deformans</name>
    <dbReference type="NCBI Taxonomy" id="1097556"/>
    <lineage>
        <taxon>Eukaryota</taxon>
        <taxon>Fungi</taxon>
        <taxon>Dikarya</taxon>
        <taxon>Ascomycota</taxon>
        <taxon>Taphrinomycotina</taxon>
        <taxon>Taphrinomycetes</taxon>
        <taxon>Taphrinales</taxon>
        <taxon>Taphrinaceae</taxon>
        <taxon>Taphrina</taxon>
    </lineage>
</organism>
<keyword evidence="10 12" id="KW-0472">Membrane</keyword>
<dbReference type="Pfam" id="PF14138">
    <property type="entry name" value="COX16"/>
    <property type="match status" value="1"/>
</dbReference>
<evidence type="ECO:0000313" key="13">
    <source>
        <dbReference type="EMBL" id="CCG82351.1"/>
    </source>
</evidence>
<sequence length="130" mass="14949">MPTFDNKTYVRPGHKPPRSVQLNRRIARHPVLLFGVPFIGVVLAGAYVLSNTQNVRFERRDSKVKLVSEEDALGLEHGRRKVNAREEYYRLQSKGLEDLDEWENKRIDRLPGQADNVMSPNADLLDPARK</sequence>
<dbReference type="InterPro" id="IPR020164">
    <property type="entry name" value="Cyt_c_Oxase_assmbl_COX16"/>
</dbReference>
<evidence type="ECO:0000256" key="12">
    <source>
        <dbReference type="SAM" id="Phobius"/>
    </source>
</evidence>
<reference evidence="13 14" key="1">
    <citation type="journal article" date="2013" name="MBio">
        <title>Genome sequencing of the plant pathogen Taphrina deformans, the causal agent of peach leaf curl.</title>
        <authorList>
            <person name="Cisse O.H."/>
            <person name="Almeida J.M.G.C.F."/>
            <person name="Fonseca A."/>
            <person name="Kumar A.A."/>
            <person name="Salojaervi J."/>
            <person name="Overmyer K."/>
            <person name="Hauser P.M."/>
            <person name="Pagni M."/>
        </authorList>
    </citation>
    <scope>NUCLEOTIDE SEQUENCE [LARGE SCALE GENOMIC DNA]</scope>
    <source>
        <strain evidence="14">PYCC 5710 / ATCC 11124 / CBS 356.35 / IMI 108563 / JCM 9778 / NBRC 8474</strain>
    </source>
</reference>
<evidence type="ECO:0000313" key="14">
    <source>
        <dbReference type="Proteomes" id="UP000013776"/>
    </source>
</evidence>
<evidence type="ECO:0000256" key="6">
    <source>
        <dbReference type="ARBA" id="ARBA00022692"/>
    </source>
</evidence>
<keyword evidence="8 12" id="KW-1133">Transmembrane helix</keyword>
<dbReference type="VEuPathDB" id="FungiDB:TAPDE_002296"/>
<name>R4X9D8_TAPDE</name>
<dbReference type="STRING" id="1097556.R4X9D8"/>
<evidence type="ECO:0000256" key="4">
    <source>
        <dbReference type="ARBA" id="ARBA00015368"/>
    </source>
</evidence>
<feature type="region of interest" description="Disordered" evidence="11">
    <location>
        <begin position="111"/>
        <end position="130"/>
    </location>
</feature>
<keyword evidence="6 12" id="KW-0812">Transmembrane</keyword>
<comment type="caution">
    <text evidence="13">The sequence shown here is derived from an EMBL/GenBank/DDBJ whole genome shotgun (WGS) entry which is preliminary data.</text>
</comment>
<comment type="subcellular location">
    <subcellularLocation>
        <location evidence="2">Mitochondrion inner membrane</location>
        <topology evidence="2">Single-pass membrane protein</topology>
    </subcellularLocation>
</comment>
<protein>
    <recommendedName>
        <fullName evidence="4">Cytochrome c oxidase assembly protein COX16, mitochondrial</fullName>
    </recommendedName>
    <alternativeName>
        <fullName evidence="5">Cytochrome c oxidase assembly protein cox16, mitochondrial</fullName>
    </alternativeName>
</protein>
<comment type="function">
    <text evidence="1">Required for the assembly of the mitochondrial respiratory chain complex IV (CIV), also known as cytochrome c oxidase. May participate in merging the COX1 and COX2 assembly lines.</text>
</comment>
<keyword evidence="7" id="KW-0999">Mitochondrion inner membrane</keyword>
<comment type="similarity">
    <text evidence="3">Belongs to the COX16 family.</text>
</comment>
<proteinExistence type="inferred from homology"/>
<dbReference type="GO" id="GO:0033617">
    <property type="term" value="P:mitochondrial respiratory chain complex IV assembly"/>
    <property type="evidence" value="ECO:0007669"/>
    <property type="project" value="TreeGrafter"/>
</dbReference>
<evidence type="ECO:0000256" key="9">
    <source>
        <dbReference type="ARBA" id="ARBA00023128"/>
    </source>
</evidence>
<feature type="transmembrane region" description="Helical" evidence="12">
    <location>
        <begin position="31"/>
        <end position="50"/>
    </location>
</feature>
<evidence type="ECO:0000256" key="11">
    <source>
        <dbReference type="SAM" id="MobiDB-lite"/>
    </source>
</evidence>
<evidence type="ECO:0000256" key="3">
    <source>
        <dbReference type="ARBA" id="ARBA00008370"/>
    </source>
</evidence>
<evidence type="ECO:0000256" key="1">
    <source>
        <dbReference type="ARBA" id="ARBA00002490"/>
    </source>
</evidence>
<dbReference type="PANTHER" id="PTHR17130:SF14">
    <property type="entry name" value="CYTOCHROME C OXIDASE ASSEMBLY PROTEIN COX16 HOMOLOG, MITOCHONDRIAL"/>
    <property type="match status" value="1"/>
</dbReference>
<dbReference type="Proteomes" id="UP000013776">
    <property type="component" value="Unassembled WGS sequence"/>
</dbReference>
<dbReference type="GO" id="GO:0005743">
    <property type="term" value="C:mitochondrial inner membrane"/>
    <property type="evidence" value="ECO:0007669"/>
    <property type="project" value="UniProtKB-SubCell"/>
</dbReference>
<dbReference type="OrthoDB" id="5516033at2759"/>
<dbReference type="eggNOG" id="ENOG502S9GT">
    <property type="taxonomic scope" value="Eukaryota"/>
</dbReference>
<evidence type="ECO:0000256" key="7">
    <source>
        <dbReference type="ARBA" id="ARBA00022792"/>
    </source>
</evidence>
<gene>
    <name evidence="13" type="ORF">TAPDE_002296</name>
</gene>
<dbReference type="EMBL" id="CAHR02000081">
    <property type="protein sequence ID" value="CCG82351.1"/>
    <property type="molecule type" value="Genomic_DNA"/>
</dbReference>
<evidence type="ECO:0000256" key="8">
    <source>
        <dbReference type="ARBA" id="ARBA00022989"/>
    </source>
</evidence>
<dbReference type="AlphaFoldDB" id="R4X9D8"/>
<evidence type="ECO:0000256" key="5">
    <source>
        <dbReference type="ARBA" id="ARBA00019222"/>
    </source>
</evidence>
<keyword evidence="9" id="KW-0496">Mitochondrion</keyword>
<evidence type="ECO:0000256" key="2">
    <source>
        <dbReference type="ARBA" id="ARBA00004434"/>
    </source>
</evidence>
<accession>R4X9D8</accession>
<dbReference type="PANTHER" id="PTHR17130">
    <property type="entry name" value="MITOCHONDRIAL OUTER MEMBRANE PROTEIN 25"/>
    <property type="match status" value="1"/>
</dbReference>
<keyword evidence="14" id="KW-1185">Reference proteome</keyword>
<evidence type="ECO:0000256" key="10">
    <source>
        <dbReference type="ARBA" id="ARBA00023136"/>
    </source>
</evidence>